<evidence type="ECO:0000256" key="2">
    <source>
        <dbReference type="ARBA" id="ARBA00023015"/>
    </source>
</evidence>
<dbReference type="PROSITE" id="PS50863">
    <property type="entry name" value="B3"/>
    <property type="match status" value="2"/>
</dbReference>
<keyword evidence="2" id="KW-0805">Transcription regulation</keyword>
<keyword evidence="3" id="KW-0238">DNA-binding</keyword>
<keyword evidence="5" id="KW-0539">Nucleus</keyword>
<dbReference type="GeneID" id="111005523"/>
<gene>
    <name evidence="9" type="primary">LOC111005523</name>
</gene>
<evidence type="ECO:0000256" key="1">
    <source>
        <dbReference type="ARBA" id="ARBA00004123"/>
    </source>
</evidence>
<dbReference type="AlphaFoldDB" id="A0A6J1BT36"/>
<protein>
    <submittedName>
        <fullName evidence="9">B3 domain-containing protein At5g66980</fullName>
    </submittedName>
</protein>
<evidence type="ECO:0000259" key="7">
    <source>
        <dbReference type="PROSITE" id="PS50863"/>
    </source>
</evidence>
<name>A0A6J1BT36_MOMCH</name>
<dbReference type="SMART" id="SM01019">
    <property type="entry name" value="B3"/>
    <property type="match status" value="2"/>
</dbReference>
<sequence>MAATMNNSTEAASSLEFFKVFLPDTGSLHMSIPPAFVKHLHVITFPNKATIKDYMGKSWHVTLEKLDDLVYFKNGWQAFVDYHFLRYGDFLIFQYDGHYTFDVKIFGKNGCKKAVVAEAGNSVPILEAVVAEPGNSVPIMEIKQEPVDDREDVKPLHSRKRKCLQVGSEKVHKSRRTSARNLREPPSPPSNSTEIVPSKGPCFERIMKRWSLGTLYISRGVVEEHNISLKPNIVLRDEEGKLWPVTAGTTSQNRMNISSGWPKFYRGHNLRINDKCEFEFVLGRGNVCRQVNVKITRSKKMKSTK</sequence>
<dbReference type="GO" id="GO:0003677">
    <property type="term" value="F:DNA binding"/>
    <property type="evidence" value="ECO:0007669"/>
    <property type="project" value="UniProtKB-KW"/>
</dbReference>
<evidence type="ECO:0000313" key="9">
    <source>
        <dbReference type="RefSeq" id="XP_022132726.1"/>
    </source>
</evidence>
<dbReference type="PANTHER" id="PTHR31920">
    <property type="entry name" value="B3 DOMAIN-CONTAINING"/>
    <property type="match status" value="1"/>
</dbReference>
<evidence type="ECO:0000256" key="5">
    <source>
        <dbReference type="ARBA" id="ARBA00023242"/>
    </source>
</evidence>
<dbReference type="InterPro" id="IPR050655">
    <property type="entry name" value="Plant_B3_domain"/>
</dbReference>
<dbReference type="InterPro" id="IPR003340">
    <property type="entry name" value="B3_DNA-bd"/>
</dbReference>
<evidence type="ECO:0000256" key="3">
    <source>
        <dbReference type="ARBA" id="ARBA00023125"/>
    </source>
</evidence>
<reference evidence="9" key="1">
    <citation type="submission" date="2025-08" db="UniProtKB">
        <authorList>
            <consortium name="RefSeq"/>
        </authorList>
    </citation>
    <scope>IDENTIFICATION</scope>
    <source>
        <strain evidence="9">OHB3-1</strain>
    </source>
</reference>
<evidence type="ECO:0000256" key="4">
    <source>
        <dbReference type="ARBA" id="ARBA00023163"/>
    </source>
</evidence>
<dbReference type="SUPFAM" id="SSF101936">
    <property type="entry name" value="DNA-binding pseudobarrel domain"/>
    <property type="match status" value="2"/>
</dbReference>
<dbReference type="PANTHER" id="PTHR31920:SF148">
    <property type="entry name" value="B3 DOMAIN-CONTAINING PROTEIN OS03G0621600"/>
    <property type="match status" value="1"/>
</dbReference>
<dbReference type="CDD" id="cd10017">
    <property type="entry name" value="B3_DNA"/>
    <property type="match status" value="2"/>
</dbReference>
<dbReference type="Gene3D" id="2.40.330.10">
    <property type="entry name" value="DNA-binding pseudobarrel domain"/>
    <property type="match status" value="2"/>
</dbReference>
<dbReference type="OrthoDB" id="1666376at2759"/>
<keyword evidence="8" id="KW-1185">Reference proteome</keyword>
<feature type="domain" description="TF-B3" evidence="7">
    <location>
        <begin position="233"/>
        <end position="299"/>
    </location>
</feature>
<feature type="region of interest" description="Disordered" evidence="6">
    <location>
        <begin position="167"/>
        <end position="195"/>
    </location>
</feature>
<proteinExistence type="predicted"/>
<organism evidence="8 9">
    <name type="scientific">Momordica charantia</name>
    <name type="common">Bitter gourd</name>
    <name type="synonym">Balsam pear</name>
    <dbReference type="NCBI Taxonomy" id="3673"/>
    <lineage>
        <taxon>Eukaryota</taxon>
        <taxon>Viridiplantae</taxon>
        <taxon>Streptophyta</taxon>
        <taxon>Embryophyta</taxon>
        <taxon>Tracheophyta</taxon>
        <taxon>Spermatophyta</taxon>
        <taxon>Magnoliopsida</taxon>
        <taxon>eudicotyledons</taxon>
        <taxon>Gunneridae</taxon>
        <taxon>Pentapetalae</taxon>
        <taxon>rosids</taxon>
        <taxon>fabids</taxon>
        <taxon>Cucurbitales</taxon>
        <taxon>Cucurbitaceae</taxon>
        <taxon>Momordiceae</taxon>
        <taxon>Momordica</taxon>
    </lineage>
</organism>
<dbReference type="Pfam" id="PF02362">
    <property type="entry name" value="B3"/>
    <property type="match status" value="2"/>
</dbReference>
<comment type="subcellular location">
    <subcellularLocation>
        <location evidence="1">Nucleus</location>
    </subcellularLocation>
</comment>
<dbReference type="RefSeq" id="XP_022132726.1">
    <property type="nucleotide sequence ID" value="XM_022277034.1"/>
</dbReference>
<keyword evidence="4" id="KW-0804">Transcription</keyword>
<evidence type="ECO:0000256" key="6">
    <source>
        <dbReference type="SAM" id="MobiDB-lite"/>
    </source>
</evidence>
<dbReference type="Proteomes" id="UP000504603">
    <property type="component" value="Unplaced"/>
</dbReference>
<dbReference type="KEGG" id="mcha:111005523"/>
<dbReference type="InterPro" id="IPR015300">
    <property type="entry name" value="DNA-bd_pseudobarrel_sf"/>
</dbReference>
<dbReference type="GO" id="GO:0005634">
    <property type="term" value="C:nucleus"/>
    <property type="evidence" value="ECO:0007669"/>
    <property type="project" value="UniProtKB-SubCell"/>
</dbReference>
<feature type="domain" description="TF-B3" evidence="7">
    <location>
        <begin position="15"/>
        <end position="109"/>
    </location>
</feature>
<accession>A0A6J1BT36</accession>
<evidence type="ECO:0000313" key="8">
    <source>
        <dbReference type="Proteomes" id="UP000504603"/>
    </source>
</evidence>